<reference evidence="2 3" key="1">
    <citation type="submission" date="2018-08" db="EMBL/GenBank/DDBJ databases">
        <title>A genome reference for cultivated species of the human gut microbiota.</title>
        <authorList>
            <person name="Zou Y."/>
            <person name="Xue W."/>
            <person name="Luo G."/>
        </authorList>
    </citation>
    <scope>NUCLEOTIDE SEQUENCE [LARGE SCALE GENOMIC DNA]</scope>
    <source>
        <strain evidence="2 3">TF08-11</strain>
    </source>
</reference>
<feature type="transmembrane region" description="Helical" evidence="1">
    <location>
        <begin position="242"/>
        <end position="259"/>
    </location>
</feature>
<evidence type="ECO:0000313" key="3">
    <source>
        <dbReference type="Proteomes" id="UP000260721"/>
    </source>
</evidence>
<dbReference type="RefSeq" id="WP_117445502.1">
    <property type="nucleotide sequence ID" value="NZ_CALCIP010000026.1"/>
</dbReference>
<gene>
    <name evidence="2" type="ORF">DXC78_02175</name>
</gene>
<protein>
    <submittedName>
        <fullName evidence="2">Uncharacterized protein</fullName>
    </submittedName>
</protein>
<feature type="transmembrane region" description="Helical" evidence="1">
    <location>
        <begin position="16"/>
        <end position="40"/>
    </location>
</feature>
<sequence length="407" mass="46569">MQELLFEFFTFTFPKAGILLGGIPLSAALILLALYVIIHARGVIRTVESKSILGWPYLIWIFFYVLVVFNNLNAESFTFRMAEGFLYMVSPLAILLGMKAHPVKALKVMYIAVCIVSVFAILQFFVGIEATKIPGLTIALNDSYARKMIGFGMNDVEAIKMPSTYQEGNSMGVFLLEMVPVLVWDLYKNRSFDRYRFLRILIVGLGCFGIFLSGSRSVIASSLLLVIPFTITLLRHFRKKQLVNLLILIPAFLFLLIVLDQKLQWGLWERFYHRYIEMTFFSTGGSSGTSGRIDQWMTLVNRMTESDPMMFLKTMLLGFSWKNAVIVEGFLYIFSCYGLFGLLSILILMIRPIRIGFQVHPFWGFSFLAVFFVLCVDRTFCSTPTLMNYFFMAGLALQLRKKRQVKV</sequence>
<accession>A0A3E3E8H7</accession>
<comment type="caution">
    <text evidence="2">The sequence shown here is derived from an EMBL/GenBank/DDBJ whole genome shotgun (WGS) entry which is preliminary data.</text>
</comment>
<feature type="transmembrane region" description="Helical" evidence="1">
    <location>
        <begin position="52"/>
        <end position="71"/>
    </location>
</feature>
<evidence type="ECO:0000313" key="2">
    <source>
        <dbReference type="EMBL" id="RGD77901.1"/>
    </source>
</evidence>
<feature type="transmembrane region" description="Helical" evidence="1">
    <location>
        <begin position="196"/>
        <end position="212"/>
    </location>
</feature>
<dbReference type="Proteomes" id="UP000260721">
    <property type="component" value="Unassembled WGS sequence"/>
</dbReference>
<feature type="transmembrane region" description="Helical" evidence="1">
    <location>
        <begin position="77"/>
        <end position="96"/>
    </location>
</feature>
<keyword evidence="1" id="KW-0472">Membrane</keyword>
<dbReference type="PANTHER" id="PTHR37422">
    <property type="entry name" value="TEICHURONIC ACID BIOSYNTHESIS PROTEIN TUAE"/>
    <property type="match status" value="1"/>
</dbReference>
<feature type="transmembrane region" description="Helical" evidence="1">
    <location>
        <begin position="218"/>
        <end position="235"/>
    </location>
</feature>
<dbReference type="EMBL" id="QUSK01000003">
    <property type="protein sequence ID" value="RGD77901.1"/>
    <property type="molecule type" value="Genomic_DNA"/>
</dbReference>
<feature type="transmembrane region" description="Helical" evidence="1">
    <location>
        <begin position="108"/>
        <end position="126"/>
    </location>
</feature>
<organism evidence="2 3">
    <name type="scientific">Faecalicoccus pleomorphus</name>
    <dbReference type="NCBI Taxonomy" id="1323"/>
    <lineage>
        <taxon>Bacteria</taxon>
        <taxon>Bacillati</taxon>
        <taxon>Bacillota</taxon>
        <taxon>Erysipelotrichia</taxon>
        <taxon>Erysipelotrichales</taxon>
        <taxon>Erysipelotrichaceae</taxon>
        <taxon>Faecalicoccus</taxon>
    </lineage>
</organism>
<dbReference type="AlphaFoldDB" id="A0A3E3E8H7"/>
<feature type="transmembrane region" description="Helical" evidence="1">
    <location>
        <begin position="362"/>
        <end position="380"/>
    </location>
</feature>
<keyword evidence="1" id="KW-1133">Transmembrane helix</keyword>
<name>A0A3E3E8H7_9FIRM</name>
<proteinExistence type="predicted"/>
<feature type="transmembrane region" description="Helical" evidence="1">
    <location>
        <begin position="329"/>
        <end position="350"/>
    </location>
</feature>
<evidence type="ECO:0000256" key="1">
    <source>
        <dbReference type="SAM" id="Phobius"/>
    </source>
</evidence>
<dbReference type="InterPro" id="IPR051533">
    <property type="entry name" value="WaaL-like"/>
</dbReference>
<keyword evidence="1" id="KW-0812">Transmembrane</keyword>
<dbReference type="PANTHER" id="PTHR37422:SF13">
    <property type="entry name" value="LIPOPOLYSACCHARIDE BIOSYNTHESIS PROTEIN PA4999-RELATED"/>
    <property type="match status" value="1"/>
</dbReference>